<dbReference type="InterPro" id="IPR003594">
    <property type="entry name" value="HATPase_dom"/>
</dbReference>
<dbReference type="InterPro" id="IPR007892">
    <property type="entry name" value="CHASE4"/>
</dbReference>
<sequence>MTLRLRLLSLLAVLMVGFALALGLLHWAEQGEQAALRANLQAEQTEDVTRFLELASAPLRQFVDDYSWWDDMVEFVGNPDPEWAQINLAQMVDFFDVDVMWVLALDGSPIHRESREAFSTLAFPVAPADTTRLLARDRHASFFAETPSGIVELRAAPIQPSETTDRSDPAHGWFVAGRIWHPARVDQLAELLHADVALVPTLQDLPLSTTEQPIRIVRPMEDYRGRKLADLVIDRNSTALAIRDAADQSELGIFIGFGGLTFVLLSLALRRWVLKPLSRLEAGLGADDPSPLGPLIHQPGEFGRLARLVDGSFAQKRRLAEEVSRRHEVAEALQLSETTLRQTIEERVRLGRDLHDSVIQTLYASGMAIATARRQLPDDPAGVERRLEVVQERLNETIRELRLFITGLEPEATQVRTFHESVQHLVDFTCGTADLATETDIDETCAEKLTPFQRAQLLHVIREALSNIVRHAHASLVEIQLHPGLDKVIVCIADDGRGLPATEPAGHGRGMTNIRDRVLALGGELKVETVLPKGARIVVEIPLKPAKT</sequence>
<reference evidence="10 11" key="1">
    <citation type="submission" date="2021-08" db="EMBL/GenBank/DDBJ databases">
        <authorList>
            <person name="Zhang D."/>
            <person name="Zhang A."/>
            <person name="Wang L."/>
        </authorList>
    </citation>
    <scope>NUCLEOTIDE SEQUENCE [LARGE SCALE GENOMIC DNA]</scope>
    <source>
        <strain evidence="10 11">WL0086</strain>
    </source>
</reference>
<dbReference type="EMBL" id="CP139781">
    <property type="protein sequence ID" value="WRQ86790.1"/>
    <property type="molecule type" value="Genomic_DNA"/>
</dbReference>
<dbReference type="InterPro" id="IPR050482">
    <property type="entry name" value="Sensor_HK_TwoCompSys"/>
</dbReference>
<evidence type="ECO:0000313" key="11">
    <source>
        <dbReference type="Proteomes" id="UP000738431"/>
    </source>
</evidence>
<evidence type="ECO:0000256" key="3">
    <source>
        <dbReference type="ARBA" id="ARBA00022679"/>
    </source>
</evidence>
<dbReference type="Pfam" id="PF02518">
    <property type="entry name" value="HATPase_c"/>
    <property type="match status" value="1"/>
</dbReference>
<dbReference type="Pfam" id="PF07730">
    <property type="entry name" value="HisKA_3"/>
    <property type="match status" value="1"/>
</dbReference>
<evidence type="ECO:0000256" key="1">
    <source>
        <dbReference type="ARBA" id="ARBA00004651"/>
    </source>
</evidence>
<feature type="domain" description="Histidine kinase" evidence="9">
    <location>
        <begin position="392"/>
        <end position="545"/>
    </location>
</feature>
<dbReference type="Proteomes" id="UP000738431">
    <property type="component" value="Chromosome"/>
</dbReference>
<keyword evidence="8" id="KW-0472">Membrane</keyword>
<keyword evidence="11" id="KW-1185">Reference proteome</keyword>
<gene>
    <name evidence="10" type="ORF">K1X11_018415</name>
</gene>
<evidence type="ECO:0000259" key="9">
    <source>
        <dbReference type="PROSITE" id="PS50109"/>
    </source>
</evidence>
<organism evidence="10 11">
    <name type="scientific">Actomonas aquatica</name>
    <dbReference type="NCBI Taxonomy" id="2866162"/>
    <lineage>
        <taxon>Bacteria</taxon>
        <taxon>Pseudomonadati</taxon>
        <taxon>Verrucomicrobiota</taxon>
        <taxon>Opitutia</taxon>
        <taxon>Opitutales</taxon>
        <taxon>Opitutaceae</taxon>
        <taxon>Actomonas</taxon>
    </lineage>
</organism>
<dbReference type="Pfam" id="PF05228">
    <property type="entry name" value="CHASE4"/>
    <property type="match status" value="1"/>
</dbReference>
<keyword evidence="6" id="KW-1133">Transmembrane helix</keyword>
<dbReference type="InterPro" id="IPR036890">
    <property type="entry name" value="HATPase_C_sf"/>
</dbReference>
<keyword evidence="4" id="KW-0812">Transmembrane</keyword>
<evidence type="ECO:0000256" key="6">
    <source>
        <dbReference type="ARBA" id="ARBA00022989"/>
    </source>
</evidence>
<dbReference type="PANTHER" id="PTHR24421">
    <property type="entry name" value="NITRATE/NITRITE SENSOR PROTEIN NARX-RELATED"/>
    <property type="match status" value="1"/>
</dbReference>
<evidence type="ECO:0000256" key="5">
    <source>
        <dbReference type="ARBA" id="ARBA00022777"/>
    </source>
</evidence>
<keyword evidence="2" id="KW-1003">Cell membrane</keyword>
<dbReference type="SMART" id="SM00387">
    <property type="entry name" value="HATPase_c"/>
    <property type="match status" value="1"/>
</dbReference>
<evidence type="ECO:0000256" key="8">
    <source>
        <dbReference type="ARBA" id="ARBA00023136"/>
    </source>
</evidence>
<comment type="subcellular location">
    <subcellularLocation>
        <location evidence="1">Cell membrane</location>
        <topology evidence="1">Multi-pass membrane protein</topology>
    </subcellularLocation>
</comment>
<accession>A0ABZ1C8Z4</accession>
<evidence type="ECO:0000256" key="4">
    <source>
        <dbReference type="ARBA" id="ARBA00022692"/>
    </source>
</evidence>
<proteinExistence type="predicted"/>
<name>A0ABZ1C8Z4_9BACT</name>
<evidence type="ECO:0000313" key="10">
    <source>
        <dbReference type="EMBL" id="WRQ86790.1"/>
    </source>
</evidence>
<dbReference type="RefSeq" id="WP_221030626.1">
    <property type="nucleotide sequence ID" value="NZ_CP139781.1"/>
</dbReference>
<dbReference type="SUPFAM" id="SSF55874">
    <property type="entry name" value="ATPase domain of HSP90 chaperone/DNA topoisomerase II/histidine kinase"/>
    <property type="match status" value="1"/>
</dbReference>
<keyword evidence="5" id="KW-0418">Kinase</keyword>
<keyword evidence="7" id="KW-0902">Two-component regulatory system</keyword>
<dbReference type="PROSITE" id="PS50109">
    <property type="entry name" value="HIS_KIN"/>
    <property type="match status" value="1"/>
</dbReference>
<dbReference type="Gene3D" id="1.20.5.1930">
    <property type="match status" value="1"/>
</dbReference>
<evidence type="ECO:0000256" key="2">
    <source>
        <dbReference type="ARBA" id="ARBA00022475"/>
    </source>
</evidence>
<dbReference type="InterPro" id="IPR011712">
    <property type="entry name" value="Sig_transdc_His_kin_sub3_dim/P"/>
</dbReference>
<protein>
    <submittedName>
        <fullName evidence="10">CHASE4 domain-containing protein</fullName>
    </submittedName>
</protein>
<evidence type="ECO:0000256" key="7">
    <source>
        <dbReference type="ARBA" id="ARBA00023012"/>
    </source>
</evidence>
<reference evidence="10 11" key="2">
    <citation type="submission" date="2023-12" db="EMBL/GenBank/DDBJ databases">
        <title>Description of an unclassified Opitutus bacterium of Verrucomicrobiota.</title>
        <authorList>
            <person name="Zhang D.-F."/>
        </authorList>
    </citation>
    <scope>NUCLEOTIDE SEQUENCE [LARGE SCALE GENOMIC DNA]</scope>
    <source>
        <strain evidence="10 11">WL0086</strain>
    </source>
</reference>
<dbReference type="InterPro" id="IPR005467">
    <property type="entry name" value="His_kinase_dom"/>
</dbReference>
<dbReference type="Gene3D" id="3.30.565.10">
    <property type="entry name" value="Histidine kinase-like ATPase, C-terminal domain"/>
    <property type="match status" value="1"/>
</dbReference>
<dbReference type="PANTHER" id="PTHR24421:SF37">
    <property type="entry name" value="SENSOR HISTIDINE KINASE NARS"/>
    <property type="match status" value="1"/>
</dbReference>
<dbReference type="CDD" id="cd16917">
    <property type="entry name" value="HATPase_UhpB-NarQ-NarX-like"/>
    <property type="match status" value="1"/>
</dbReference>
<keyword evidence="3" id="KW-0808">Transferase</keyword>